<protein>
    <recommendedName>
        <fullName evidence="3">Secreted protein</fullName>
    </recommendedName>
</protein>
<feature type="chain" id="PRO_5002434035" description="Secreted protein" evidence="1">
    <location>
        <begin position="36"/>
        <end position="71"/>
    </location>
</feature>
<proteinExistence type="predicted"/>
<reference evidence="2" key="2">
    <citation type="journal article" date="2015" name="Fish Shellfish Immunol.">
        <title>Early steps in the European eel (Anguilla anguilla)-Vibrio vulnificus interaction in the gills: Role of the RtxA13 toxin.</title>
        <authorList>
            <person name="Callol A."/>
            <person name="Pajuelo D."/>
            <person name="Ebbesson L."/>
            <person name="Teles M."/>
            <person name="MacKenzie S."/>
            <person name="Amaro C."/>
        </authorList>
    </citation>
    <scope>NUCLEOTIDE SEQUENCE</scope>
</reference>
<dbReference type="EMBL" id="GBXM01029369">
    <property type="protein sequence ID" value="JAH79208.1"/>
    <property type="molecule type" value="Transcribed_RNA"/>
</dbReference>
<accession>A0A0E9VPN0</accession>
<name>A0A0E9VPN0_ANGAN</name>
<evidence type="ECO:0000256" key="1">
    <source>
        <dbReference type="SAM" id="SignalP"/>
    </source>
</evidence>
<keyword evidence="1" id="KW-0732">Signal</keyword>
<organism evidence="2">
    <name type="scientific">Anguilla anguilla</name>
    <name type="common">European freshwater eel</name>
    <name type="synonym">Muraena anguilla</name>
    <dbReference type="NCBI Taxonomy" id="7936"/>
    <lineage>
        <taxon>Eukaryota</taxon>
        <taxon>Metazoa</taxon>
        <taxon>Chordata</taxon>
        <taxon>Craniata</taxon>
        <taxon>Vertebrata</taxon>
        <taxon>Euteleostomi</taxon>
        <taxon>Actinopterygii</taxon>
        <taxon>Neopterygii</taxon>
        <taxon>Teleostei</taxon>
        <taxon>Anguilliformes</taxon>
        <taxon>Anguillidae</taxon>
        <taxon>Anguilla</taxon>
    </lineage>
</organism>
<evidence type="ECO:0008006" key="3">
    <source>
        <dbReference type="Google" id="ProtNLM"/>
    </source>
</evidence>
<evidence type="ECO:0000313" key="2">
    <source>
        <dbReference type="EMBL" id="JAH79208.1"/>
    </source>
</evidence>
<reference evidence="2" key="1">
    <citation type="submission" date="2014-11" db="EMBL/GenBank/DDBJ databases">
        <authorList>
            <person name="Amaro Gonzalez C."/>
        </authorList>
    </citation>
    <scope>NUCLEOTIDE SEQUENCE</scope>
</reference>
<dbReference type="AlphaFoldDB" id="A0A0E9VPN0"/>
<sequence length="71" mass="7728">MKRISCNYPSLTCECSFLPFYLMCILLASTSPSRACVTCYPVNTILSTSEVSTGFLTVEDSVTIGLPILPQ</sequence>
<feature type="signal peptide" evidence="1">
    <location>
        <begin position="1"/>
        <end position="35"/>
    </location>
</feature>